<dbReference type="AlphaFoldDB" id="J4UA64"/>
<dbReference type="GeneID" id="25987013"/>
<gene>
    <name evidence="3" type="ORF">A1Q1_03500</name>
</gene>
<feature type="region of interest" description="Disordered" evidence="1">
    <location>
        <begin position="80"/>
        <end position="107"/>
    </location>
</feature>
<dbReference type="KEGG" id="tasa:A1Q1_03500"/>
<organism evidence="3 4">
    <name type="scientific">Trichosporon asahii var. asahii (strain ATCC 90039 / CBS 2479 / JCM 2466 / KCTC 7840 / NBRC 103889/ NCYC 2677 / UAMH 7654)</name>
    <name type="common">Yeast</name>
    <dbReference type="NCBI Taxonomy" id="1186058"/>
    <lineage>
        <taxon>Eukaryota</taxon>
        <taxon>Fungi</taxon>
        <taxon>Dikarya</taxon>
        <taxon>Basidiomycota</taxon>
        <taxon>Agaricomycotina</taxon>
        <taxon>Tremellomycetes</taxon>
        <taxon>Trichosporonales</taxon>
        <taxon>Trichosporonaceae</taxon>
        <taxon>Trichosporon</taxon>
    </lineage>
</organism>
<proteinExistence type="predicted"/>
<dbReference type="HOGENOM" id="CLU_2211815_0_0_1"/>
<evidence type="ECO:0000313" key="3">
    <source>
        <dbReference type="EMBL" id="EJT47605.1"/>
    </source>
</evidence>
<keyword evidence="2" id="KW-1133">Transmembrane helix</keyword>
<feature type="transmembrane region" description="Helical" evidence="2">
    <location>
        <begin position="14"/>
        <end position="35"/>
    </location>
</feature>
<evidence type="ECO:0000256" key="1">
    <source>
        <dbReference type="SAM" id="MobiDB-lite"/>
    </source>
</evidence>
<evidence type="ECO:0000313" key="4">
    <source>
        <dbReference type="Proteomes" id="UP000002748"/>
    </source>
</evidence>
<keyword evidence="2" id="KW-0472">Membrane</keyword>
<comment type="caution">
    <text evidence="3">The sequence shown here is derived from an EMBL/GenBank/DDBJ whole genome shotgun (WGS) entry which is preliminary data.</text>
</comment>
<feature type="compositionally biased region" description="Low complexity" evidence="1">
    <location>
        <begin position="80"/>
        <end position="91"/>
    </location>
</feature>
<dbReference type="RefSeq" id="XP_014178773.1">
    <property type="nucleotide sequence ID" value="XM_014323298.1"/>
</dbReference>
<name>J4UA64_TRIAS</name>
<dbReference type="EMBL" id="ALBS01000234">
    <property type="protein sequence ID" value="EJT47605.1"/>
    <property type="molecule type" value="Genomic_DNA"/>
</dbReference>
<sequence length="107" mass="11556">MGRLSVADIIHRTIVFGAIGFGVYGSVVIGQNYIVKKRRKEEYEAQQKAWLVSREVNELAATSALSQAAWRKETKVAASSATLSSSGATDAQTWPLGRRSGVAEDIS</sequence>
<accession>J4UA64</accession>
<keyword evidence="2" id="KW-0812">Transmembrane</keyword>
<evidence type="ECO:0000256" key="2">
    <source>
        <dbReference type="SAM" id="Phobius"/>
    </source>
</evidence>
<reference evidence="3 4" key="1">
    <citation type="journal article" date="2012" name="Eukaryot. Cell">
        <title>Draft genome sequence of CBS 2479, the standard type strain of Trichosporon asahii.</title>
        <authorList>
            <person name="Yang R.Y."/>
            <person name="Li H.T."/>
            <person name="Zhu H."/>
            <person name="Zhou G.P."/>
            <person name="Wang M."/>
            <person name="Wang L."/>
        </authorList>
    </citation>
    <scope>NUCLEOTIDE SEQUENCE [LARGE SCALE GENOMIC DNA]</scope>
    <source>
        <strain evidence="4">ATCC 90039 / CBS 2479 / JCM 2466 / KCTC 7840 / NCYC 2677 / UAMH 7654</strain>
    </source>
</reference>
<dbReference type="OrthoDB" id="7961613at2759"/>
<dbReference type="VEuPathDB" id="FungiDB:A1Q1_03500"/>
<protein>
    <submittedName>
        <fullName evidence="3">Uncharacterized protein</fullName>
    </submittedName>
</protein>
<dbReference type="Proteomes" id="UP000002748">
    <property type="component" value="Unassembled WGS sequence"/>
</dbReference>